<organism evidence="2">
    <name type="scientific">Laurencia verruciformis</name>
    <dbReference type="NCBI Taxonomy" id="3073068"/>
    <lineage>
        <taxon>Eukaryota</taxon>
        <taxon>Rhodophyta</taxon>
        <taxon>Florideophyceae</taxon>
        <taxon>Rhodymeniophycidae</taxon>
        <taxon>Ceramiales</taxon>
        <taxon>Rhodomelaceae</taxon>
        <taxon>Laurencieae</taxon>
        <taxon>Laurencia</taxon>
    </lineage>
</organism>
<name>A0AA51RG97_9FLOR</name>
<feature type="transmembrane region" description="Helical" evidence="1">
    <location>
        <begin position="20"/>
        <end position="43"/>
    </location>
</feature>
<accession>A0AA51RG97</accession>
<keyword evidence="1" id="KW-0472">Membrane</keyword>
<reference evidence="2" key="1">
    <citation type="journal article" date="2023" name="J. Phycol.">
        <title>Gene-rich plastid genomes of two parasitic red algal species, Laurencia australis and L. verruciformis (Rhodomelaceae, Ceramiales), and a taxonomic revision of Janczewskia.</title>
        <authorList>
            <person name="Preuss M."/>
            <person name="Diaz-Tapia P."/>
            <person name="Verbruggen H."/>
            <person name="Zuccarello G.C."/>
        </authorList>
    </citation>
    <scope>NUCLEOTIDE SEQUENCE</scope>
    <source>
        <strain evidence="2">PD4142</strain>
    </source>
</reference>
<keyword evidence="2" id="KW-0934">Plastid</keyword>
<keyword evidence="2" id="KW-0150">Chloroplast</keyword>
<sequence length="52" mass="6260">MCYIMSSLFKLRNYYLFKYFSKVLSIMMVLLTIVMLVFSFGNLKKKEAMNFL</sequence>
<keyword evidence="1" id="KW-1133">Transmembrane helix</keyword>
<keyword evidence="1" id="KW-0812">Transmembrane</keyword>
<protein>
    <submittedName>
        <fullName evidence="2">Uncharacterized protein</fullName>
    </submittedName>
</protein>
<evidence type="ECO:0000313" key="2">
    <source>
        <dbReference type="EMBL" id="WMP12212.1"/>
    </source>
</evidence>
<gene>
    <name evidence="2" type="primary">orf65</name>
</gene>
<geneLocation type="chloroplast" evidence="2"/>
<dbReference type="EMBL" id="OQ908870">
    <property type="protein sequence ID" value="WMP12212.1"/>
    <property type="molecule type" value="Genomic_DNA"/>
</dbReference>
<evidence type="ECO:0000256" key="1">
    <source>
        <dbReference type="SAM" id="Phobius"/>
    </source>
</evidence>
<proteinExistence type="predicted"/>
<dbReference type="AlphaFoldDB" id="A0AA51RG97"/>